<dbReference type="EMBL" id="JAKMXF010000166">
    <property type="protein sequence ID" value="KAI6656005.1"/>
    <property type="molecule type" value="Genomic_DNA"/>
</dbReference>
<dbReference type="GO" id="GO:0005789">
    <property type="term" value="C:endoplasmic reticulum membrane"/>
    <property type="evidence" value="ECO:0007669"/>
    <property type="project" value="UniProtKB-SubCell"/>
</dbReference>
<dbReference type="AlphaFoldDB" id="A0AAV7K5U0"/>
<dbReference type="InterPro" id="IPR027846">
    <property type="entry name" value="Cybc1"/>
</dbReference>
<evidence type="ECO:0000313" key="13">
    <source>
        <dbReference type="Proteomes" id="UP001165289"/>
    </source>
</evidence>
<keyword evidence="6" id="KW-0391">Immunity</keyword>
<keyword evidence="8 11" id="KW-0472">Membrane</keyword>
<evidence type="ECO:0000256" key="4">
    <source>
        <dbReference type="ARBA" id="ARBA00022692"/>
    </source>
</evidence>
<comment type="caution">
    <text evidence="12">The sequence shown here is derived from an EMBL/GenBank/DDBJ whole genome shotgun (WGS) entry which is preliminary data.</text>
</comment>
<evidence type="ECO:0000313" key="12">
    <source>
        <dbReference type="EMBL" id="KAI6656005.1"/>
    </source>
</evidence>
<evidence type="ECO:0000256" key="11">
    <source>
        <dbReference type="SAM" id="Phobius"/>
    </source>
</evidence>
<protein>
    <recommendedName>
        <fullName evidence="10">Essential for reactive oxygen species protein</fullName>
    </recommendedName>
</protein>
<dbReference type="GO" id="GO:0045087">
    <property type="term" value="P:innate immune response"/>
    <property type="evidence" value="ECO:0007669"/>
    <property type="project" value="UniProtKB-KW"/>
</dbReference>
<dbReference type="PANTHER" id="PTHR31837:SF3">
    <property type="entry name" value="CYTOCHROME B-245 CHAPERONE 1"/>
    <property type="match status" value="1"/>
</dbReference>
<evidence type="ECO:0000256" key="5">
    <source>
        <dbReference type="ARBA" id="ARBA00022824"/>
    </source>
</evidence>
<accession>A0AAV7K5U0</accession>
<keyword evidence="7 11" id="KW-1133">Transmembrane helix</keyword>
<feature type="transmembrane region" description="Helical" evidence="11">
    <location>
        <begin position="26"/>
        <end position="44"/>
    </location>
</feature>
<keyword evidence="3" id="KW-0399">Innate immunity</keyword>
<keyword evidence="5" id="KW-0256">Endoplasmic reticulum</keyword>
<comment type="subcellular location">
    <subcellularLocation>
        <location evidence="1">Endoplasmic reticulum membrane</location>
        <topology evidence="1">Single-pass membrane protein</topology>
    </subcellularLocation>
</comment>
<dbReference type="PANTHER" id="PTHR31837">
    <property type="entry name" value="CYTOCHROME B-245 CHAPERONE 1"/>
    <property type="match status" value="1"/>
</dbReference>
<sequence length="166" mass="19221">MSSKKPYMRVLSFTPDLLQLRRDATWTSWVMLYIGAAIGVYFSFWVESYYFKASVVLLGFCCGYTVFDSFDEVLLEKKHNKIRIYHDTLFSYLLGGNLDYMAASMNEVESVTLEEDKSRYSGTGYIIRLNLQNGYPLPLTKYGIHCNQEEVKKLALSIEKWLGLNE</sequence>
<gene>
    <name evidence="12" type="ORF">LOD99_1739</name>
</gene>
<dbReference type="Pfam" id="PF15169">
    <property type="entry name" value="Cybc1_Eros"/>
    <property type="match status" value="1"/>
</dbReference>
<keyword evidence="9" id="KW-0143">Chaperone</keyword>
<organism evidence="12 13">
    <name type="scientific">Oopsacas minuta</name>
    <dbReference type="NCBI Taxonomy" id="111878"/>
    <lineage>
        <taxon>Eukaryota</taxon>
        <taxon>Metazoa</taxon>
        <taxon>Porifera</taxon>
        <taxon>Hexactinellida</taxon>
        <taxon>Hexasterophora</taxon>
        <taxon>Lyssacinosida</taxon>
        <taxon>Leucopsacidae</taxon>
        <taxon>Oopsacas</taxon>
    </lineage>
</organism>
<keyword evidence="13" id="KW-1185">Reference proteome</keyword>
<reference evidence="12 13" key="1">
    <citation type="journal article" date="2023" name="BMC Biol.">
        <title>The compact genome of the sponge Oopsacas minuta (Hexactinellida) is lacking key metazoan core genes.</title>
        <authorList>
            <person name="Santini S."/>
            <person name="Schenkelaars Q."/>
            <person name="Jourda C."/>
            <person name="Duchesne M."/>
            <person name="Belahbib H."/>
            <person name="Rocher C."/>
            <person name="Selva M."/>
            <person name="Riesgo A."/>
            <person name="Vervoort M."/>
            <person name="Leys S.P."/>
            <person name="Kodjabachian L."/>
            <person name="Le Bivic A."/>
            <person name="Borchiellini C."/>
            <person name="Claverie J.M."/>
            <person name="Renard E."/>
        </authorList>
    </citation>
    <scope>NUCLEOTIDE SEQUENCE [LARGE SCALE GENOMIC DNA]</scope>
    <source>
        <strain evidence="12">SPO-2</strain>
    </source>
</reference>
<keyword evidence="4 11" id="KW-0812">Transmembrane</keyword>
<proteinExistence type="inferred from homology"/>
<evidence type="ECO:0000256" key="8">
    <source>
        <dbReference type="ARBA" id="ARBA00023136"/>
    </source>
</evidence>
<evidence type="ECO:0000256" key="9">
    <source>
        <dbReference type="ARBA" id="ARBA00023186"/>
    </source>
</evidence>
<evidence type="ECO:0000256" key="10">
    <source>
        <dbReference type="ARBA" id="ARBA00030424"/>
    </source>
</evidence>
<name>A0AAV7K5U0_9METZ</name>
<dbReference type="Proteomes" id="UP001165289">
    <property type="component" value="Unassembled WGS sequence"/>
</dbReference>
<evidence type="ECO:0000256" key="7">
    <source>
        <dbReference type="ARBA" id="ARBA00022989"/>
    </source>
</evidence>
<comment type="similarity">
    <text evidence="2">Belongs to the CYBC1 family.</text>
</comment>
<evidence type="ECO:0000256" key="3">
    <source>
        <dbReference type="ARBA" id="ARBA00022588"/>
    </source>
</evidence>
<evidence type="ECO:0000256" key="6">
    <source>
        <dbReference type="ARBA" id="ARBA00022859"/>
    </source>
</evidence>
<evidence type="ECO:0000256" key="2">
    <source>
        <dbReference type="ARBA" id="ARBA00009907"/>
    </source>
</evidence>
<evidence type="ECO:0000256" key="1">
    <source>
        <dbReference type="ARBA" id="ARBA00004389"/>
    </source>
</evidence>